<sequence length="49" mass="5896">KMIIHDEDYDKANIILTIDNQCSLQAPFDYILYLCIQPHEVLQYCFKFK</sequence>
<protein>
    <submittedName>
        <fullName evidence="1">Uncharacterized protein</fullName>
    </submittedName>
</protein>
<proteinExistence type="predicted"/>
<name>A0A820G4M7_9BILA</name>
<evidence type="ECO:0000313" key="1">
    <source>
        <dbReference type="EMBL" id="CAF4271585.1"/>
    </source>
</evidence>
<organism evidence="1 2">
    <name type="scientific">Adineta steineri</name>
    <dbReference type="NCBI Taxonomy" id="433720"/>
    <lineage>
        <taxon>Eukaryota</taxon>
        <taxon>Metazoa</taxon>
        <taxon>Spiralia</taxon>
        <taxon>Gnathifera</taxon>
        <taxon>Rotifera</taxon>
        <taxon>Eurotatoria</taxon>
        <taxon>Bdelloidea</taxon>
        <taxon>Adinetida</taxon>
        <taxon>Adinetidae</taxon>
        <taxon>Adineta</taxon>
    </lineage>
</organism>
<dbReference type="Proteomes" id="UP000663881">
    <property type="component" value="Unassembled WGS sequence"/>
</dbReference>
<comment type="caution">
    <text evidence="1">The sequence shown here is derived from an EMBL/GenBank/DDBJ whole genome shotgun (WGS) entry which is preliminary data.</text>
</comment>
<feature type="non-terminal residue" evidence="1">
    <location>
        <position position="1"/>
    </location>
</feature>
<dbReference type="EMBL" id="CAJOAY010013898">
    <property type="protein sequence ID" value="CAF4271585.1"/>
    <property type="molecule type" value="Genomic_DNA"/>
</dbReference>
<accession>A0A820G4M7</accession>
<dbReference type="AlphaFoldDB" id="A0A820G4M7"/>
<reference evidence="1" key="1">
    <citation type="submission" date="2021-02" db="EMBL/GenBank/DDBJ databases">
        <authorList>
            <person name="Nowell W R."/>
        </authorList>
    </citation>
    <scope>NUCLEOTIDE SEQUENCE</scope>
</reference>
<gene>
    <name evidence="1" type="ORF">OKA104_LOCUS44696</name>
</gene>
<evidence type="ECO:0000313" key="2">
    <source>
        <dbReference type="Proteomes" id="UP000663881"/>
    </source>
</evidence>